<evidence type="ECO:0000313" key="3">
    <source>
        <dbReference type="EMBL" id="MFC6011293.1"/>
    </source>
</evidence>
<keyword evidence="4" id="KW-1185">Reference proteome</keyword>
<dbReference type="Gene3D" id="3.10.450.50">
    <property type="match status" value="1"/>
</dbReference>
<dbReference type="SUPFAM" id="SSF54427">
    <property type="entry name" value="NTF2-like"/>
    <property type="match status" value="1"/>
</dbReference>
<accession>A0ABW1JRQ9</accession>
<dbReference type="RefSeq" id="WP_378602682.1">
    <property type="nucleotide sequence ID" value="NZ_JBHSQN010000004.1"/>
</dbReference>
<feature type="compositionally biased region" description="Low complexity" evidence="1">
    <location>
        <begin position="82"/>
        <end position="93"/>
    </location>
</feature>
<evidence type="ECO:0000256" key="2">
    <source>
        <dbReference type="SAM" id="Phobius"/>
    </source>
</evidence>
<organism evidence="3 4">
    <name type="scientific">Nocardia lasii</name>
    <dbReference type="NCBI Taxonomy" id="1616107"/>
    <lineage>
        <taxon>Bacteria</taxon>
        <taxon>Bacillati</taxon>
        <taxon>Actinomycetota</taxon>
        <taxon>Actinomycetes</taxon>
        <taxon>Mycobacteriales</taxon>
        <taxon>Nocardiaceae</taxon>
        <taxon>Nocardia</taxon>
    </lineage>
</organism>
<comment type="caution">
    <text evidence="3">The sequence shown here is derived from an EMBL/GenBank/DDBJ whole genome shotgun (WGS) entry which is preliminary data.</text>
</comment>
<keyword evidence="2" id="KW-0472">Membrane</keyword>
<evidence type="ECO:0008006" key="5">
    <source>
        <dbReference type="Google" id="ProtNLM"/>
    </source>
</evidence>
<feature type="transmembrane region" description="Helical" evidence="2">
    <location>
        <begin position="136"/>
        <end position="158"/>
    </location>
</feature>
<sequence length="275" mass="27250">MGLSKDGADGSRPGGPGQQGGGHGPADAGERPGGPGQAGLGAVGLGKDGADGGPGGQSGWQGGDSEGVEQTQPSPPRGAGGPARVPASAPSPADVQPTRPAVHLADGQQRPVAAPQRVGAASGASGESGAKRSKKWLLAAVGAVVLVVALIAAAVAFFGGADNSPEGQVRAVIEDYTEALRAGDLEALRGSTCGELNQFYTGITPEQFTGVHQVSTERGSIPVVSSVDAVRITGDTALAEATVHTAADPNKRTARTFDLQRTDGSWKVCDPAGTP</sequence>
<feature type="region of interest" description="Disordered" evidence="1">
    <location>
        <begin position="1"/>
        <end position="129"/>
    </location>
</feature>
<keyword evidence="2" id="KW-0812">Transmembrane</keyword>
<feature type="compositionally biased region" description="Gly residues" evidence="1">
    <location>
        <begin position="12"/>
        <end position="24"/>
    </location>
</feature>
<dbReference type="InterPro" id="IPR032710">
    <property type="entry name" value="NTF2-like_dom_sf"/>
</dbReference>
<name>A0ABW1JRQ9_9NOCA</name>
<reference evidence="4" key="1">
    <citation type="journal article" date="2019" name="Int. J. Syst. Evol. Microbiol.">
        <title>The Global Catalogue of Microorganisms (GCM) 10K type strain sequencing project: providing services to taxonomists for standard genome sequencing and annotation.</title>
        <authorList>
            <consortium name="The Broad Institute Genomics Platform"/>
            <consortium name="The Broad Institute Genome Sequencing Center for Infectious Disease"/>
            <person name="Wu L."/>
            <person name="Ma J."/>
        </authorList>
    </citation>
    <scope>NUCLEOTIDE SEQUENCE [LARGE SCALE GENOMIC DNA]</scope>
    <source>
        <strain evidence="4">CCUG 36956</strain>
    </source>
</reference>
<feature type="compositionally biased region" description="Low complexity" evidence="1">
    <location>
        <begin position="119"/>
        <end position="128"/>
    </location>
</feature>
<evidence type="ECO:0000256" key="1">
    <source>
        <dbReference type="SAM" id="MobiDB-lite"/>
    </source>
</evidence>
<gene>
    <name evidence="3" type="ORF">ACFP3H_09550</name>
</gene>
<feature type="compositionally biased region" description="Gly residues" evidence="1">
    <location>
        <begin position="31"/>
        <end position="65"/>
    </location>
</feature>
<keyword evidence="2" id="KW-1133">Transmembrane helix</keyword>
<dbReference type="EMBL" id="JBHSQN010000004">
    <property type="protein sequence ID" value="MFC6011293.1"/>
    <property type="molecule type" value="Genomic_DNA"/>
</dbReference>
<dbReference type="Proteomes" id="UP001596223">
    <property type="component" value="Unassembled WGS sequence"/>
</dbReference>
<evidence type="ECO:0000313" key="4">
    <source>
        <dbReference type="Proteomes" id="UP001596223"/>
    </source>
</evidence>
<protein>
    <recommendedName>
        <fullName evidence="5">DUF4878 domain-containing protein</fullName>
    </recommendedName>
</protein>
<proteinExistence type="predicted"/>